<feature type="transmembrane region" description="Helical" evidence="3">
    <location>
        <begin position="148"/>
        <end position="169"/>
    </location>
</feature>
<keyword evidence="4" id="KW-0282">Flagellum</keyword>
<comment type="similarity">
    <text evidence="1">Belongs to the type III secretion exporter family.</text>
</comment>
<evidence type="ECO:0000313" key="4">
    <source>
        <dbReference type="EMBL" id="SAL10778.1"/>
    </source>
</evidence>
<dbReference type="AlphaFoldDB" id="A0A158ET74"/>
<accession>A0A158ET74</accession>
<dbReference type="PANTHER" id="PTHR30531:SF12">
    <property type="entry name" value="FLAGELLAR BIOSYNTHETIC PROTEIN FLHB"/>
    <property type="match status" value="1"/>
</dbReference>
<protein>
    <submittedName>
        <fullName evidence="4">Flagellar biosynthesis protein FlhB</fullName>
    </submittedName>
</protein>
<name>A0A158ET74_9BURK</name>
<reference evidence="4" key="1">
    <citation type="submission" date="2016-01" db="EMBL/GenBank/DDBJ databases">
        <authorList>
            <person name="Peeters Charlotte."/>
        </authorList>
    </citation>
    <scope>NUCLEOTIDE SEQUENCE</scope>
    <source>
        <strain evidence="4">LMG 22936</strain>
    </source>
</reference>
<dbReference type="Pfam" id="PF01312">
    <property type="entry name" value="Bac_export_2"/>
    <property type="match status" value="1"/>
</dbReference>
<keyword evidence="4" id="KW-0969">Cilium</keyword>
<dbReference type="STRING" id="326475.AWB66_00231"/>
<dbReference type="Gene3D" id="3.40.1690.10">
    <property type="entry name" value="secretion proteins EscU"/>
    <property type="match status" value="1"/>
</dbReference>
<keyword evidence="5" id="KW-1185">Reference proteome</keyword>
<dbReference type="Proteomes" id="UP000054717">
    <property type="component" value="Unassembled WGS sequence"/>
</dbReference>
<keyword evidence="3" id="KW-1133">Transmembrane helix</keyword>
<evidence type="ECO:0000256" key="3">
    <source>
        <dbReference type="SAM" id="Phobius"/>
    </source>
</evidence>
<dbReference type="InterPro" id="IPR029025">
    <property type="entry name" value="T3SS_substrate_exporter_C"/>
</dbReference>
<proteinExistence type="inferred from homology"/>
<dbReference type="GO" id="GO:0005886">
    <property type="term" value="C:plasma membrane"/>
    <property type="evidence" value="ECO:0007669"/>
    <property type="project" value="TreeGrafter"/>
</dbReference>
<dbReference type="EMBL" id="FCNZ02000001">
    <property type="protein sequence ID" value="SAL10778.1"/>
    <property type="molecule type" value="Genomic_DNA"/>
</dbReference>
<dbReference type="SUPFAM" id="SSF160544">
    <property type="entry name" value="EscU C-terminal domain-like"/>
    <property type="match status" value="1"/>
</dbReference>
<feature type="transmembrane region" description="Helical" evidence="3">
    <location>
        <begin position="189"/>
        <end position="210"/>
    </location>
</feature>
<feature type="transmembrane region" description="Helical" evidence="3">
    <location>
        <begin position="92"/>
        <end position="116"/>
    </location>
</feature>
<evidence type="ECO:0000313" key="5">
    <source>
        <dbReference type="Proteomes" id="UP000054717"/>
    </source>
</evidence>
<feature type="transmembrane region" description="Helical" evidence="3">
    <location>
        <begin position="67"/>
        <end position="86"/>
    </location>
</feature>
<dbReference type="PRINTS" id="PR00950">
    <property type="entry name" value="TYPE3IMSPROT"/>
</dbReference>
<dbReference type="RefSeq" id="WP_087628423.1">
    <property type="nucleotide sequence ID" value="NZ_FCNZ02000001.1"/>
</dbReference>
<comment type="caution">
    <text evidence="4">The sequence shown here is derived from an EMBL/GenBank/DDBJ whole genome shotgun (WGS) entry which is preliminary data.</text>
</comment>
<keyword evidence="3" id="KW-0812">Transmembrane</keyword>
<evidence type="ECO:0000256" key="2">
    <source>
        <dbReference type="SAM" id="MobiDB-lite"/>
    </source>
</evidence>
<keyword evidence="4" id="KW-0966">Cell projection</keyword>
<keyword evidence="3" id="KW-0472">Membrane</keyword>
<dbReference type="InterPro" id="IPR006135">
    <property type="entry name" value="T3SS_substrate_exporter"/>
</dbReference>
<feature type="region of interest" description="Disordered" evidence="2">
    <location>
        <begin position="221"/>
        <end position="240"/>
    </location>
</feature>
<organism evidence="4 5">
    <name type="scientific">Caballeronia telluris</name>
    <dbReference type="NCBI Taxonomy" id="326475"/>
    <lineage>
        <taxon>Bacteria</taxon>
        <taxon>Pseudomonadati</taxon>
        <taxon>Pseudomonadota</taxon>
        <taxon>Betaproteobacteria</taxon>
        <taxon>Burkholderiales</taxon>
        <taxon>Burkholderiaceae</taxon>
        <taxon>Caballeronia</taxon>
    </lineage>
</organism>
<dbReference type="GO" id="GO:0009306">
    <property type="term" value="P:protein secretion"/>
    <property type="evidence" value="ECO:0007669"/>
    <property type="project" value="InterPro"/>
</dbReference>
<feature type="compositionally biased region" description="Basic and acidic residues" evidence="2">
    <location>
        <begin position="221"/>
        <end position="238"/>
    </location>
</feature>
<sequence>MSDHDQNKSEQATAYKLERARKKGMVPRSPDAGIVVSLACAVVYLWAKGDQTAQALAFIGAHALRDAAFLSLGSQGILVWIGQLMLRSVRSIAPFIGITVAGALLGSLMQTGLLFAPAALKADFSRLNPAQGFKRLFSKRILTEAAKACFKMIVYSAIAWVCIADTITAADHASLSAVALAQALSARSLRLLTSLLFAAIIFAVIDQLLVRRAFARQMRMSRHEVRQEHKQREGDPRIRQRRRQLQRELLQRSASMRNMRGADVLVTNPTHYAVGLRYEPAAMDAPTLVARGSGDFALRLKRLAFIYNVPVIESRALARRLFREAAFEREIPGGLYRDTAELFLRAGLAPSQRSAT</sequence>
<evidence type="ECO:0000256" key="1">
    <source>
        <dbReference type="ARBA" id="ARBA00010690"/>
    </source>
</evidence>
<gene>
    <name evidence="4" type="ORF">AWB66_00231</name>
</gene>
<feature type="transmembrane region" description="Helical" evidence="3">
    <location>
        <begin position="29"/>
        <end position="47"/>
    </location>
</feature>
<dbReference type="PANTHER" id="PTHR30531">
    <property type="entry name" value="FLAGELLAR BIOSYNTHETIC PROTEIN FLHB"/>
    <property type="match status" value="1"/>
</dbReference>